<evidence type="ECO:0000313" key="2">
    <source>
        <dbReference type="Proteomes" id="UP000218702"/>
    </source>
</evidence>
<dbReference type="KEGG" id="dcm:NIES806_37370"/>
<reference evidence="1 2" key="1">
    <citation type="submission" date="2017-06" db="EMBL/GenBank/DDBJ databases">
        <title>Genome sequencing of cyanobaciteial culture collection at National Institute for Environmental Studies (NIES).</title>
        <authorList>
            <person name="Hirose Y."/>
            <person name="Shimura Y."/>
            <person name="Fujisawa T."/>
            <person name="Nakamura Y."/>
            <person name="Kawachi M."/>
        </authorList>
    </citation>
    <scope>NUCLEOTIDE SEQUENCE [LARGE SCALE GENOMIC DNA]</scope>
    <source>
        <strain evidence="1 2">NIES-806</strain>
    </source>
</reference>
<dbReference type="EMBL" id="AP018316">
    <property type="protein sequence ID" value="BAZ87513.1"/>
    <property type="molecule type" value="Genomic_DNA"/>
</dbReference>
<gene>
    <name evidence="1" type="ORF">NIES806_37370</name>
</gene>
<keyword evidence="2" id="KW-1185">Reference proteome</keyword>
<dbReference type="RefSeq" id="WP_096669585.1">
    <property type="nucleotide sequence ID" value="NZ_AP018316.1"/>
</dbReference>
<organism evidence="1 2">
    <name type="scientific">Dolichospermum compactum NIES-806</name>
    <dbReference type="NCBI Taxonomy" id="1973481"/>
    <lineage>
        <taxon>Bacteria</taxon>
        <taxon>Bacillati</taxon>
        <taxon>Cyanobacteriota</taxon>
        <taxon>Cyanophyceae</taxon>
        <taxon>Nostocales</taxon>
        <taxon>Aphanizomenonaceae</taxon>
        <taxon>Dolichospermum</taxon>
        <taxon>Dolichospermum compactum</taxon>
    </lineage>
</organism>
<sequence>MLEGFSKRVSTIVDKFTKSNGYHSTNANAFELHQIIFALNDTQREAILDAFCDNDQIYHAWECPNLIKSMFQEDRKQKVSCASYWLSFLEKLNNNQWTKDRISNLINMIDSYCKEVEAK</sequence>
<name>A0A1Z4V7Z9_9CYAN</name>
<dbReference type="AlphaFoldDB" id="A0A1Z4V7Z9"/>
<evidence type="ECO:0000313" key="1">
    <source>
        <dbReference type="EMBL" id="BAZ87513.1"/>
    </source>
</evidence>
<protein>
    <submittedName>
        <fullName evidence="1">Uncharacterized protein</fullName>
    </submittedName>
</protein>
<accession>A0A1Z4V7Z9</accession>
<proteinExistence type="predicted"/>
<dbReference type="Proteomes" id="UP000218702">
    <property type="component" value="Chromosome"/>
</dbReference>
<dbReference type="OrthoDB" id="8781389at2"/>